<dbReference type="Proteomes" id="UP000198851">
    <property type="component" value="Unassembled WGS sequence"/>
</dbReference>
<protein>
    <submittedName>
        <fullName evidence="4">Glycolate oxidase FAD binding subunit</fullName>
    </submittedName>
</protein>
<dbReference type="InterPro" id="IPR016169">
    <property type="entry name" value="FAD-bd_PCMH_sub2"/>
</dbReference>
<feature type="domain" description="FAD-binding PCMH-type" evidence="3">
    <location>
        <begin position="1"/>
        <end position="174"/>
    </location>
</feature>
<name>A0A1I4DL17_9RHOB</name>
<dbReference type="RefSeq" id="WP_093323108.1">
    <property type="nucleotide sequence ID" value="NZ_FOSZ01000003.1"/>
</dbReference>
<keyword evidence="1" id="KW-0285">Flavoprotein</keyword>
<evidence type="ECO:0000313" key="5">
    <source>
        <dbReference type="Proteomes" id="UP000198851"/>
    </source>
</evidence>
<keyword evidence="5" id="KW-1185">Reference proteome</keyword>
<keyword evidence="2" id="KW-0274">FAD</keyword>
<dbReference type="STRING" id="1280847.SAMN04488036_103172"/>
<evidence type="ECO:0000313" key="4">
    <source>
        <dbReference type="EMBL" id="SFK92726.1"/>
    </source>
</evidence>
<proteinExistence type="predicted"/>
<gene>
    <name evidence="4" type="ORF">SAMN04488036_103172</name>
</gene>
<dbReference type="GO" id="GO:0003824">
    <property type="term" value="F:catalytic activity"/>
    <property type="evidence" value="ECO:0007669"/>
    <property type="project" value="InterPro"/>
</dbReference>
<evidence type="ECO:0000259" key="3">
    <source>
        <dbReference type="PROSITE" id="PS51387"/>
    </source>
</evidence>
<dbReference type="InterPro" id="IPR036318">
    <property type="entry name" value="FAD-bd_PCMH-like_sf"/>
</dbReference>
<dbReference type="InterPro" id="IPR016166">
    <property type="entry name" value="FAD-bd_PCMH"/>
</dbReference>
<dbReference type="InterPro" id="IPR016164">
    <property type="entry name" value="FAD-linked_Oxase-like_C"/>
</dbReference>
<dbReference type="GO" id="GO:0071949">
    <property type="term" value="F:FAD binding"/>
    <property type="evidence" value="ECO:0007669"/>
    <property type="project" value="InterPro"/>
</dbReference>
<accession>A0A1I4DL17</accession>
<dbReference type="SUPFAM" id="SSF56176">
    <property type="entry name" value="FAD-binding/transporter-associated domain-like"/>
    <property type="match status" value="1"/>
</dbReference>
<dbReference type="Pfam" id="PF01565">
    <property type="entry name" value="FAD_binding_4"/>
    <property type="match status" value="1"/>
</dbReference>
<sequence length="365" mass="37352">MTIPKSEAELAAVIADAKGALRIRGGGTRPVGKAGSGEVVCTQGLSGVMLYEPGALTLVAQAGTPLTAVEDALRAENQRLAFEPMDHRAVLGTDGVPTIGGVVAANASGPRRIQVGACRDSLLGVRFVDGAGRVIKNGGRVMKNVTGYDLVKLMAGSWGTLGVLSEVSLKVQAVPEAEATLVADGVSAKTAVSALSAALGSPYDVSGAAFISDGGKALVRVEGLAESVAYRVRQLQADACAGWSVVEADSSATLWSDVRDVRPLIGREGAVWRISVKPSDAPNVLEKLGNPEAVCDWGGGLIWAVVSETLNVRDQLAGFGGHASLIKGGGAFSSFHPEPAPLAAISKGLRAKFDPRGILNPGLMA</sequence>
<organism evidence="4 5">
    <name type="scientific">Shimia haliotis</name>
    <dbReference type="NCBI Taxonomy" id="1280847"/>
    <lineage>
        <taxon>Bacteria</taxon>
        <taxon>Pseudomonadati</taxon>
        <taxon>Pseudomonadota</taxon>
        <taxon>Alphaproteobacteria</taxon>
        <taxon>Rhodobacterales</taxon>
        <taxon>Roseobacteraceae</taxon>
    </lineage>
</organism>
<dbReference type="SUPFAM" id="SSF55103">
    <property type="entry name" value="FAD-linked oxidases, C-terminal domain"/>
    <property type="match status" value="1"/>
</dbReference>
<dbReference type="PANTHER" id="PTHR11748:SF103">
    <property type="entry name" value="GLYCOLATE OXIDASE SUBUNIT GLCE"/>
    <property type="match status" value="1"/>
</dbReference>
<dbReference type="PANTHER" id="PTHR11748">
    <property type="entry name" value="D-LACTATE DEHYDROGENASE"/>
    <property type="match status" value="1"/>
</dbReference>
<dbReference type="AlphaFoldDB" id="A0A1I4DL17"/>
<evidence type="ECO:0000256" key="2">
    <source>
        <dbReference type="ARBA" id="ARBA00022827"/>
    </source>
</evidence>
<dbReference type="EMBL" id="FOSZ01000003">
    <property type="protein sequence ID" value="SFK92726.1"/>
    <property type="molecule type" value="Genomic_DNA"/>
</dbReference>
<dbReference type="Gene3D" id="3.30.465.10">
    <property type="match status" value="1"/>
</dbReference>
<dbReference type="OrthoDB" id="9811557at2"/>
<dbReference type="PROSITE" id="PS51387">
    <property type="entry name" value="FAD_PCMH"/>
    <property type="match status" value="1"/>
</dbReference>
<dbReference type="InterPro" id="IPR006094">
    <property type="entry name" value="Oxid_FAD_bind_N"/>
</dbReference>
<evidence type="ECO:0000256" key="1">
    <source>
        <dbReference type="ARBA" id="ARBA00022630"/>
    </source>
</evidence>
<reference evidence="5" key="1">
    <citation type="submission" date="2016-10" db="EMBL/GenBank/DDBJ databases">
        <authorList>
            <person name="Varghese N."/>
            <person name="Submissions S."/>
        </authorList>
    </citation>
    <scope>NUCLEOTIDE SEQUENCE [LARGE SCALE GENOMIC DNA]</scope>
    <source>
        <strain evidence="5">DSM 28453</strain>
    </source>
</reference>